<evidence type="ECO:0000313" key="6">
    <source>
        <dbReference type="Proteomes" id="UP000054408"/>
    </source>
</evidence>
<dbReference type="eggNOG" id="KOG1011">
    <property type="taxonomic scope" value="Eukaryota"/>
</dbReference>
<feature type="compositionally biased region" description="Low complexity" evidence="3">
    <location>
        <begin position="186"/>
        <end position="197"/>
    </location>
</feature>
<feature type="region of interest" description="Disordered" evidence="3">
    <location>
        <begin position="154"/>
        <end position="237"/>
    </location>
</feature>
<dbReference type="GO" id="GO:0005509">
    <property type="term" value="F:calcium ion binding"/>
    <property type="evidence" value="ECO:0007669"/>
    <property type="project" value="TreeGrafter"/>
</dbReference>
<keyword evidence="1" id="KW-0479">Metal-binding</keyword>
<dbReference type="PROSITE" id="PS50004">
    <property type="entry name" value="C2"/>
    <property type="match status" value="1"/>
</dbReference>
<dbReference type="InterPro" id="IPR000008">
    <property type="entry name" value="C2_dom"/>
</dbReference>
<evidence type="ECO:0000256" key="2">
    <source>
        <dbReference type="ARBA" id="ARBA00022837"/>
    </source>
</evidence>
<sequence>MASGCGYTGVITIDVHEARNLLSGDVTMSSDPYVVIRVGDQKVETDVVRMSKSPTWNAHFELHASNDGLLRFEVWDKDTATSDDALGLLDIPLSQHMSNQDGWCRLDRHPKLDAANIPARIKHLAGAIMDGEMVYGDIRLTIAFDGAHGPTVPITGGGGGAGRGSSGGDYFGGGGSGESGPGSGSGSYSYSSESANGSKRRGRRKRGGGRGRGRGRGKGKNGKRGSGSNSSSGSGSS</sequence>
<dbReference type="RefSeq" id="XP_013753947.1">
    <property type="nucleotide sequence ID" value="XM_013898493.1"/>
</dbReference>
<dbReference type="GeneID" id="25568258"/>
<dbReference type="SMART" id="SM00239">
    <property type="entry name" value="C2"/>
    <property type="match status" value="1"/>
</dbReference>
<gene>
    <name evidence="5" type="ORF">AMSG_09901</name>
</gene>
<feature type="compositionally biased region" description="Gly residues" evidence="3">
    <location>
        <begin position="155"/>
        <end position="185"/>
    </location>
</feature>
<protein>
    <recommendedName>
        <fullName evidence="4">C2 domain-containing protein</fullName>
    </recommendedName>
</protein>
<dbReference type="InterPro" id="IPR035892">
    <property type="entry name" value="C2_domain_sf"/>
</dbReference>
<dbReference type="GO" id="GO:0016020">
    <property type="term" value="C:membrane"/>
    <property type="evidence" value="ECO:0007669"/>
    <property type="project" value="TreeGrafter"/>
</dbReference>
<proteinExistence type="predicted"/>
<feature type="compositionally biased region" description="Low complexity" evidence="3">
    <location>
        <begin position="226"/>
        <end position="237"/>
    </location>
</feature>
<keyword evidence="6" id="KW-1185">Reference proteome</keyword>
<dbReference type="EMBL" id="GL349486">
    <property type="protein sequence ID" value="KNC54125.1"/>
    <property type="molecule type" value="Genomic_DNA"/>
</dbReference>
<evidence type="ECO:0000259" key="4">
    <source>
        <dbReference type="PROSITE" id="PS50004"/>
    </source>
</evidence>
<dbReference type="CDD" id="cd00030">
    <property type="entry name" value="C2"/>
    <property type="match status" value="1"/>
</dbReference>
<feature type="compositionally biased region" description="Basic residues" evidence="3">
    <location>
        <begin position="198"/>
        <end position="223"/>
    </location>
</feature>
<dbReference type="OrthoDB" id="73919at2759"/>
<dbReference type="STRING" id="461836.A0A0L0DPE0"/>
<organism evidence="5 6">
    <name type="scientific">Thecamonas trahens ATCC 50062</name>
    <dbReference type="NCBI Taxonomy" id="461836"/>
    <lineage>
        <taxon>Eukaryota</taxon>
        <taxon>Apusozoa</taxon>
        <taxon>Apusomonadida</taxon>
        <taxon>Apusomonadidae</taxon>
        <taxon>Thecamonas</taxon>
    </lineage>
</organism>
<dbReference type="Pfam" id="PF00168">
    <property type="entry name" value="C2"/>
    <property type="match status" value="1"/>
</dbReference>
<dbReference type="PANTHER" id="PTHR45911">
    <property type="entry name" value="C2 DOMAIN-CONTAINING PROTEIN"/>
    <property type="match status" value="1"/>
</dbReference>
<dbReference type="SUPFAM" id="SSF49562">
    <property type="entry name" value="C2 domain (Calcium/lipid-binding domain, CaLB)"/>
    <property type="match status" value="1"/>
</dbReference>
<evidence type="ECO:0000313" key="5">
    <source>
        <dbReference type="EMBL" id="KNC54125.1"/>
    </source>
</evidence>
<dbReference type="Gene3D" id="2.60.40.150">
    <property type="entry name" value="C2 domain"/>
    <property type="match status" value="1"/>
</dbReference>
<accession>A0A0L0DPE0</accession>
<dbReference type="AlphaFoldDB" id="A0A0L0DPE0"/>
<name>A0A0L0DPE0_THETB</name>
<keyword evidence="2" id="KW-0106">Calcium</keyword>
<evidence type="ECO:0000256" key="1">
    <source>
        <dbReference type="ARBA" id="ARBA00022723"/>
    </source>
</evidence>
<feature type="domain" description="C2" evidence="4">
    <location>
        <begin position="1"/>
        <end position="106"/>
    </location>
</feature>
<dbReference type="PANTHER" id="PTHR45911:SF4">
    <property type="entry name" value="MULTIPLE C2 AND TRANSMEMBRANE DOMAIN-CONTAINING PROTEIN"/>
    <property type="match status" value="1"/>
</dbReference>
<evidence type="ECO:0000256" key="3">
    <source>
        <dbReference type="SAM" id="MobiDB-lite"/>
    </source>
</evidence>
<dbReference type="Proteomes" id="UP000054408">
    <property type="component" value="Unassembled WGS sequence"/>
</dbReference>
<reference evidence="5 6" key="1">
    <citation type="submission" date="2010-05" db="EMBL/GenBank/DDBJ databases">
        <title>The Genome Sequence of Thecamonas trahens ATCC 50062.</title>
        <authorList>
            <consortium name="The Broad Institute Genome Sequencing Platform"/>
            <person name="Russ C."/>
            <person name="Cuomo C."/>
            <person name="Shea T."/>
            <person name="Young S.K."/>
            <person name="Zeng Q."/>
            <person name="Koehrsen M."/>
            <person name="Haas B."/>
            <person name="Borodovsky M."/>
            <person name="Guigo R."/>
            <person name="Alvarado L."/>
            <person name="Berlin A."/>
            <person name="Bochicchio J."/>
            <person name="Borenstein D."/>
            <person name="Chapman S."/>
            <person name="Chen Z."/>
            <person name="Freedman E."/>
            <person name="Gellesch M."/>
            <person name="Goldberg J."/>
            <person name="Griggs A."/>
            <person name="Gujja S."/>
            <person name="Heilman E."/>
            <person name="Heiman D."/>
            <person name="Hepburn T."/>
            <person name="Howarth C."/>
            <person name="Jen D."/>
            <person name="Larson L."/>
            <person name="Mehta T."/>
            <person name="Park D."/>
            <person name="Pearson M."/>
            <person name="Roberts A."/>
            <person name="Saif S."/>
            <person name="Shenoy N."/>
            <person name="Sisk P."/>
            <person name="Stolte C."/>
            <person name="Sykes S."/>
            <person name="Thomson T."/>
            <person name="Walk T."/>
            <person name="White J."/>
            <person name="Yandava C."/>
            <person name="Burger G."/>
            <person name="Gray M.W."/>
            <person name="Holland P.W.H."/>
            <person name="King N."/>
            <person name="Lang F.B.F."/>
            <person name="Roger A.J."/>
            <person name="Ruiz-Trillo I."/>
            <person name="Lander E."/>
            <person name="Nusbaum C."/>
        </authorList>
    </citation>
    <scope>NUCLEOTIDE SEQUENCE [LARGE SCALE GENOMIC DNA]</scope>
    <source>
        <strain evidence="5 6">ATCC 50062</strain>
    </source>
</reference>